<protein>
    <submittedName>
        <fullName evidence="2">Squalene-associated FAD-dependent desaturase</fullName>
    </submittedName>
</protein>
<dbReference type="InterPro" id="IPR036188">
    <property type="entry name" value="FAD/NAD-bd_sf"/>
</dbReference>
<feature type="domain" description="Amine oxidase" evidence="1">
    <location>
        <begin position="14"/>
        <end position="432"/>
    </location>
</feature>
<name>A0A1I4QGY2_ECTMO</name>
<dbReference type="PRINTS" id="PR00368">
    <property type="entry name" value="FADPNR"/>
</dbReference>
<organism evidence="2 3">
    <name type="scientific">Ectothiorhodospira mobilis</name>
    <dbReference type="NCBI Taxonomy" id="195064"/>
    <lineage>
        <taxon>Bacteria</taxon>
        <taxon>Pseudomonadati</taxon>
        <taxon>Pseudomonadota</taxon>
        <taxon>Gammaproteobacteria</taxon>
        <taxon>Chromatiales</taxon>
        <taxon>Ectothiorhodospiraceae</taxon>
        <taxon>Ectothiorhodospira</taxon>
    </lineage>
</organism>
<gene>
    <name evidence="2" type="ORF">SAMN05421721_104116</name>
</gene>
<dbReference type="SUPFAM" id="SSF51905">
    <property type="entry name" value="FAD/NAD(P)-binding domain"/>
    <property type="match status" value="1"/>
</dbReference>
<keyword evidence="3" id="KW-1185">Reference proteome</keyword>
<dbReference type="InterPro" id="IPR017830">
    <property type="entry name" value="SQase_HpnE"/>
</dbReference>
<dbReference type="NCBIfam" id="TIGR03467">
    <property type="entry name" value="HpnE"/>
    <property type="match status" value="1"/>
</dbReference>
<dbReference type="InterPro" id="IPR002937">
    <property type="entry name" value="Amino_oxidase"/>
</dbReference>
<dbReference type="Pfam" id="PF01593">
    <property type="entry name" value="Amino_oxidase"/>
    <property type="match status" value="1"/>
</dbReference>
<reference evidence="2 3" key="1">
    <citation type="submission" date="2016-10" db="EMBL/GenBank/DDBJ databases">
        <authorList>
            <person name="de Groot N.N."/>
        </authorList>
    </citation>
    <scope>NUCLEOTIDE SEQUENCE [LARGE SCALE GENOMIC DNA]</scope>
    <source>
        <strain evidence="2 3">DSM 4180</strain>
    </source>
</reference>
<proteinExistence type="predicted"/>
<evidence type="ECO:0000259" key="1">
    <source>
        <dbReference type="Pfam" id="PF01593"/>
    </source>
</evidence>
<accession>A0A1I4QGY2</accession>
<dbReference type="Gene3D" id="3.90.660.10">
    <property type="match status" value="1"/>
</dbReference>
<dbReference type="Gene3D" id="3.50.50.60">
    <property type="entry name" value="FAD/NAD(P)-binding domain"/>
    <property type="match status" value="2"/>
</dbReference>
<dbReference type="AlphaFoldDB" id="A0A1I4QGY2"/>
<dbReference type="PANTHER" id="PTHR42923:SF47">
    <property type="entry name" value="BLR3003 PROTEIN"/>
    <property type="match status" value="1"/>
</dbReference>
<dbReference type="STRING" id="195064.SAMN05421721_104116"/>
<dbReference type="Proteomes" id="UP000199556">
    <property type="component" value="Unassembled WGS sequence"/>
</dbReference>
<sequence>MKPAGVCVIGAGWAGLAAAVRLTQAGEAVTLLEAAPHPGGRARGVDLDGTRLDNGQHLLLGAYGQTLDLVRALGVQESAAFLRLPMDLGIRRAGAPDIGFSSLYLPTPLHLLGGLLTARGLPALARLRALPGLARLMRWQGQEDCSVLALLHRYRQPGCLIDGLWAPLCVATLNTAPERASARLFTAVLRGAFSGHRSHSDLLMPRGSLSAALPDPAMGWLQARGARVHLGCRVQALRPQPGGGFHLALRGGDTLAARQVVLATAHPEAARLLAPLPGLCETAARLRRLQTEPICTVYLQYAESARLPTPLLGLLGTTGQWVFDRRFAGEPGRMAVVISASGSHMALDRAALAGRIQEELAAFFPEWGRPRASWVIRERQATFRAGVGCDALRPENATPLPGLWLAGDYTATGLPGTLEGAVISGVQCARAMTQPTRGTNPTP</sequence>
<dbReference type="InterPro" id="IPR050464">
    <property type="entry name" value="Zeta_carotene_desat/Oxidored"/>
</dbReference>
<dbReference type="OrthoDB" id="7849608at2"/>
<evidence type="ECO:0000313" key="2">
    <source>
        <dbReference type="EMBL" id="SFM38873.1"/>
    </source>
</evidence>
<dbReference type="PANTHER" id="PTHR42923">
    <property type="entry name" value="PROTOPORPHYRINOGEN OXIDASE"/>
    <property type="match status" value="1"/>
</dbReference>
<dbReference type="EMBL" id="FOUO01000004">
    <property type="protein sequence ID" value="SFM38873.1"/>
    <property type="molecule type" value="Genomic_DNA"/>
</dbReference>
<dbReference type="RefSeq" id="WP_090484023.1">
    <property type="nucleotide sequence ID" value="NZ_FOUO01000004.1"/>
</dbReference>
<evidence type="ECO:0000313" key="3">
    <source>
        <dbReference type="Proteomes" id="UP000199556"/>
    </source>
</evidence>
<dbReference type="GO" id="GO:0016491">
    <property type="term" value="F:oxidoreductase activity"/>
    <property type="evidence" value="ECO:0007669"/>
    <property type="project" value="InterPro"/>
</dbReference>